<organism evidence="2 4">
    <name type="scientific">Dendrobium catenatum</name>
    <dbReference type="NCBI Taxonomy" id="906689"/>
    <lineage>
        <taxon>Eukaryota</taxon>
        <taxon>Viridiplantae</taxon>
        <taxon>Streptophyta</taxon>
        <taxon>Embryophyta</taxon>
        <taxon>Tracheophyta</taxon>
        <taxon>Spermatophyta</taxon>
        <taxon>Magnoliopsida</taxon>
        <taxon>Liliopsida</taxon>
        <taxon>Asparagales</taxon>
        <taxon>Orchidaceae</taxon>
        <taxon>Epidendroideae</taxon>
        <taxon>Malaxideae</taxon>
        <taxon>Dendrobiinae</taxon>
        <taxon>Dendrobium</taxon>
    </lineage>
</organism>
<reference evidence="2 4" key="2">
    <citation type="journal article" date="2017" name="Nature">
        <title>The Apostasia genome and the evolution of orchids.</title>
        <authorList>
            <person name="Zhang G.Q."/>
            <person name="Liu K.W."/>
            <person name="Li Z."/>
            <person name="Lohaus R."/>
            <person name="Hsiao Y.Y."/>
            <person name="Niu S.C."/>
            <person name="Wang J.Y."/>
            <person name="Lin Y.C."/>
            <person name="Xu Q."/>
            <person name="Chen L.J."/>
            <person name="Yoshida K."/>
            <person name="Fujiwara S."/>
            <person name="Wang Z.W."/>
            <person name="Zhang Y.Q."/>
            <person name="Mitsuda N."/>
            <person name="Wang M."/>
            <person name="Liu G.H."/>
            <person name="Pecoraro L."/>
            <person name="Huang H.X."/>
            <person name="Xiao X.J."/>
            <person name="Lin M."/>
            <person name="Wu X.Y."/>
            <person name="Wu W.L."/>
            <person name="Chen Y.Y."/>
            <person name="Chang S.B."/>
            <person name="Sakamoto S."/>
            <person name="Ohme-Takagi M."/>
            <person name="Yagi M."/>
            <person name="Zeng S.J."/>
            <person name="Shen C.Y."/>
            <person name="Yeh C.M."/>
            <person name="Luo Y.B."/>
            <person name="Tsai W.C."/>
            <person name="Van de Peer Y."/>
            <person name="Liu Z.J."/>
        </authorList>
    </citation>
    <scope>NUCLEOTIDE SEQUENCE [LARGE SCALE GENOMIC DNA]</scope>
    <source>
        <tissue evidence="2">The whole plant</tissue>
    </source>
</reference>
<protein>
    <submittedName>
        <fullName evidence="2">Pentatricopeptide repeat-containing protein</fullName>
    </submittedName>
</protein>
<evidence type="ECO:0000313" key="2">
    <source>
        <dbReference type="EMBL" id="PKU62770.1"/>
    </source>
</evidence>
<dbReference type="Proteomes" id="UP000233837">
    <property type="component" value="Unassembled WGS sequence"/>
</dbReference>
<proteinExistence type="predicted"/>
<dbReference type="AlphaFoldDB" id="A0A2I0VH85"/>
<dbReference type="Pfam" id="PF14432">
    <property type="entry name" value="DYW_deaminase"/>
    <property type="match status" value="1"/>
</dbReference>
<gene>
    <name evidence="2" type="primary">PCMP-H40</name>
    <name evidence="3" type="ORF">MA16_Dca007901</name>
    <name evidence="2" type="ORF">MA16_Dca029203</name>
</gene>
<name>A0A2I0VH85_9ASPA</name>
<reference evidence="2 4" key="1">
    <citation type="journal article" date="2016" name="Sci. Rep.">
        <title>The Dendrobium catenatum Lindl. genome sequence provides insights into polysaccharide synthase, floral development and adaptive evolution.</title>
        <authorList>
            <person name="Zhang G.Q."/>
            <person name="Xu Q."/>
            <person name="Bian C."/>
            <person name="Tsai W.C."/>
            <person name="Yeh C.M."/>
            <person name="Liu K.W."/>
            <person name="Yoshida K."/>
            <person name="Zhang L.S."/>
            <person name="Chang S.B."/>
            <person name="Chen F."/>
            <person name="Shi Y."/>
            <person name="Su Y.Y."/>
            <person name="Zhang Y.Q."/>
            <person name="Chen L.J."/>
            <person name="Yin Y."/>
            <person name="Lin M."/>
            <person name="Huang H."/>
            <person name="Deng H."/>
            <person name="Wang Z.W."/>
            <person name="Zhu S.L."/>
            <person name="Zhao X."/>
            <person name="Deng C."/>
            <person name="Niu S.C."/>
            <person name="Huang J."/>
            <person name="Wang M."/>
            <person name="Liu G.H."/>
            <person name="Yang H.J."/>
            <person name="Xiao X.J."/>
            <person name="Hsiao Y.Y."/>
            <person name="Wu W.L."/>
            <person name="Chen Y.Y."/>
            <person name="Mitsuda N."/>
            <person name="Ohme-Takagi M."/>
            <person name="Luo Y.B."/>
            <person name="Van de Peer Y."/>
            <person name="Liu Z.J."/>
        </authorList>
    </citation>
    <scope>NUCLEOTIDE SEQUENCE [LARGE SCALE GENOMIC DNA]</scope>
    <source>
        <tissue evidence="2">The whole plant</tissue>
    </source>
</reference>
<dbReference type="GO" id="GO:0008270">
    <property type="term" value="F:zinc ion binding"/>
    <property type="evidence" value="ECO:0007669"/>
    <property type="project" value="InterPro"/>
</dbReference>
<evidence type="ECO:0000313" key="3">
    <source>
        <dbReference type="EMBL" id="PKU87959.1"/>
    </source>
</evidence>
<dbReference type="EMBL" id="KZ501830">
    <property type="protein sequence ID" value="PKU87959.1"/>
    <property type="molecule type" value="Genomic_DNA"/>
</dbReference>
<evidence type="ECO:0000313" key="4">
    <source>
        <dbReference type="Proteomes" id="UP000233837"/>
    </source>
</evidence>
<accession>A0A2I0VH85</accession>
<keyword evidence="4" id="KW-1185">Reference proteome</keyword>
<reference evidence="2" key="3">
    <citation type="submission" date="2017-11" db="EMBL/GenBank/DDBJ databases">
        <authorList>
            <person name="Han C.G."/>
        </authorList>
    </citation>
    <scope>NUCLEOTIDE SEQUENCE</scope>
    <source>
        <tissue evidence="2">The whole plant</tissue>
    </source>
</reference>
<feature type="domain" description="DYW" evidence="1">
    <location>
        <begin position="1"/>
        <end position="39"/>
    </location>
</feature>
<sequence length="53" mass="6285">MCRDCHSAVKYFSILTKREIVVRDRKRLHRFRDGRCCCGILLIEGVNCRFHSS</sequence>
<evidence type="ECO:0000259" key="1">
    <source>
        <dbReference type="Pfam" id="PF14432"/>
    </source>
</evidence>
<dbReference type="InterPro" id="IPR032867">
    <property type="entry name" value="DYW_dom"/>
</dbReference>
<dbReference type="EMBL" id="KZ504252">
    <property type="protein sequence ID" value="PKU62770.1"/>
    <property type="molecule type" value="Genomic_DNA"/>
</dbReference>